<accession>A0AA89C6Q4</accession>
<dbReference type="InterPro" id="IPR002355">
    <property type="entry name" value="Cu_oxidase_Cu_BS"/>
</dbReference>
<feature type="signal peptide" evidence="5">
    <location>
        <begin position="1"/>
        <end position="19"/>
    </location>
</feature>
<dbReference type="PANTHER" id="PTHR11709:SF394">
    <property type="entry name" value="FI03373P-RELATED"/>
    <property type="match status" value="1"/>
</dbReference>
<dbReference type="InterPro" id="IPR033138">
    <property type="entry name" value="Cu_oxidase_CS"/>
</dbReference>
<feature type="domain" description="Plastocyanin-like" evidence="8">
    <location>
        <begin position="82"/>
        <end position="187"/>
    </location>
</feature>
<organism evidence="9 10">
    <name type="scientific">Pinctada imbricata</name>
    <name type="common">Atlantic pearl-oyster</name>
    <name type="synonym">Pinctada martensii</name>
    <dbReference type="NCBI Taxonomy" id="66713"/>
    <lineage>
        <taxon>Eukaryota</taxon>
        <taxon>Metazoa</taxon>
        <taxon>Spiralia</taxon>
        <taxon>Lophotrochozoa</taxon>
        <taxon>Mollusca</taxon>
        <taxon>Bivalvia</taxon>
        <taxon>Autobranchia</taxon>
        <taxon>Pteriomorphia</taxon>
        <taxon>Pterioida</taxon>
        <taxon>Pterioidea</taxon>
        <taxon>Pteriidae</taxon>
        <taxon>Pinctada</taxon>
    </lineage>
</organism>
<protein>
    <submittedName>
        <fullName evidence="9">Uncharacterized protein</fullName>
    </submittedName>
</protein>
<keyword evidence="3" id="KW-0560">Oxidoreductase</keyword>
<dbReference type="GO" id="GO:0005886">
    <property type="term" value="C:plasma membrane"/>
    <property type="evidence" value="ECO:0007669"/>
    <property type="project" value="TreeGrafter"/>
</dbReference>
<dbReference type="CDD" id="cd13858">
    <property type="entry name" value="CuRO_1_tcLCC2_insect_like"/>
    <property type="match status" value="1"/>
</dbReference>
<dbReference type="GO" id="GO:0005507">
    <property type="term" value="F:copper ion binding"/>
    <property type="evidence" value="ECO:0007669"/>
    <property type="project" value="InterPro"/>
</dbReference>
<dbReference type="SUPFAM" id="SSF49503">
    <property type="entry name" value="Cupredoxins"/>
    <property type="match status" value="3"/>
</dbReference>
<dbReference type="InterPro" id="IPR008972">
    <property type="entry name" value="Cupredoxin"/>
</dbReference>
<comment type="caution">
    <text evidence="9">The sequence shown here is derived from an EMBL/GenBank/DDBJ whole genome shotgun (WGS) entry which is preliminary data.</text>
</comment>
<dbReference type="InterPro" id="IPR001117">
    <property type="entry name" value="Cu-oxidase_2nd"/>
</dbReference>
<sequence length="698" mass="78700">MTFGALVVSLYLTSSVVFSYECDKMAMLCETKLEIRQSVTMMHRVHKQVYPMNGKLYRYDVTNTSDATPVPESQVIVADGSEKQRLVVVANMSMPGPDIVVYEGQRLIVHVENHLFTEGVSIHWHGLPLNGFPYMDGTAFLTQCPIDPGSSFTYDFIARPSGTYWYHSHIGSQRGKGLFGALIIKKNETNSINEHIIQVQEWNHEYDTDMELQYLIAESIVKDRKKQYEEQLLDGSIFAFSDVHSVLINGKGRYKSKETNMYNGSPLEVFNVVHGNQILFRVIGVGSQYPFRMSVDNHTITVIASDGHDTSRMEVESFIIYPGERFDIIINATEAISNYWIRAETLEVNKDIVGWAILRYDGATMTDPDSTSTKQSCTITNKCIVLNCPFSHYPEEQYTTCKSLNEMKSSSHSHAPEFVQGQSKEFFFNFGYNGIIDTINGKSFVFPPVSAISQPDQIQPSCDNPECSTFCFCTHTIPLNHDDTVQIVMTSNVGFSPDFGHPIHLHGHSFHVLKVGYGKYNDTKGTYITNSDDVSCDNDQNRVQENVFCVKPKWSNSSWGGDNIPGLELHNAPLKDTVMVPRGGYVVIRFKADNPGLWMLHCHIALHVMAGMSLVFNESFPNLPPVPDGFPKCNRYPPVRPAHVQSTQRAPTTTVLPTTAKQNRKILIFNSKSCLKQYLFIIITYFKVTTKLIISRIT</sequence>
<feature type="domain" description="Plastocyanin-like" evidence="6">
    <location>
        <begin position="224"/>
        <end position="363"/>
    </location>
</feature>
<keyword evidence="2" id="KW-0479">Metal-binding</keyword>
<keyword evidence="4" id="KW-0186">Copper</keyword>
<dbReference type="Gene3D" id="2.60.40.420">
    <property type="entry name" value="Cupredoxins - blue copper proteins"/>
    <property type="match status" value="3"/>
</dbReference>
<dbReference type="Pfam" id="PF07732">
    <property type="entry name" value="Cu-oxidase_3"/>
    <property type="match status" value="1"/>
</dbReference>
<dbReference type="GO" id="GO:0006826">
    <property type="term" value="P:iron ion transport"/>
    <property type="evidence" value="ECO:0007669"/>
    <property type="project" value="TreeGrafter"/>
</dbReference>
<evidence type="ECO:0000259" key="6">
    <source>
        <dbReference type="Pfam" id="PF00394"/>
    </source>
</evidence>
<dbReference type="EMBL" id="VSWD01000005">
    <property type="protein sequence ID" value="KAK3103109.1"/>
    <property type="molecule type" value="Genomic_DNA"/>
</dbReference>
<dbReference type="CDD" id="cd13905">
    <property type="entry name" value="CuRO_3_tcLLC2_insect_like"/>
    <property type="match status" value="1"/>
</dbReference>
<evidence type="ECO:0000313" key="10">
    <source>
        <dbReference type="Proteomes" id="UP001186944"/>
    </source>
</evidence>
<evidence type="ECO:0000259" key="7">
    <source>
        <dbReference type="Pfam" id="PF07731"/>
    </source>
</evidence>
<dbReference type="InterPro" id="IPR045087">
    <property type="entry name" value="Cu-oxidase_fam"/>
</dbReference>
<evidence type="ECO:0000256" key="3">
    <source>
        <dbReference type="ARBA" id="ARBA00023002"/>
    </source>
</evidence>
<dbReference type="FunFam" id="2.60.40.420:FF:000045">
    <property type="entry name" value="Laccase 2"/>
    <property type="match status" value="1"/>
</dbReference>
<evidence type="ECO:0000256" key="4">
    <source>
        <dbReference type="ARBA" id="ARBA00023008"/>
    </source>
</evidence>
<feature type="domain" description="Plastocyanin-like" evidence="7">
    <location>
        <begin position="461"/>
        <end position="618"/>
    </location>
</feature>
<dbReference type="GO" id="GO:0016491">
    <property type="term" value="F:oxidoreductase activity"/>
    <property type="evidence" value="ECO:0007669"/>
    <property type="project" value="UniProtKB-KW"/>
</dbReference>
<name>A0AA89C6Q4_PINIB</name>
<proteinExistence type="inferred from homology"/>
<comment type="similarity">
    <text evidence="1">Belongs to the multicopper oxidase family.</text>
</comment>
<keyword evidence="5" id="KW-0732">Signal</keyword>
<dbReference type="Proteomes" id="UP001186944">
    <property type="component" value="Unassembled WGS sequence"/>
</dbReference>
<dbReference type="CDD" id="cd13884">
    <property type="entry name" value="CuRO_2_tcLCC_insect_like"/>
    <property type="match status" value="1"/>
</dbReference>
<dbReference type="PANTHER" id="PTHR11709">
    <property type="entry name" value="MULTI-COPPER OXIDASE"/>
    <property type="match status" value="1"/>
</dbReference>
<gene>
    <name evidence="9" type="ORF">FSP39_016527</name>
</gene>
<dbReference type="Pfam" id="PF07731">
    <property type="entry name" value="Cu-oxidase_2"/>
    <property type="match status" value="1"/>
</dbReference>
<evidence type="ECO:0000313" key="9">
    <source>
        <dbReference type="EMBL" id="KAK3103109.1"/>
    </source>
</evidence>
<dbReference type="InterPro" id="IPR011707">
    <property type="entry name" value="Cu-oxidase-like_N"/>
</dbReference>
<evidence type="ECO:0000256" key="2">
    <source>
        <dbReference type="ARBA" id="ARBA00022723"/>
    </source>
</evidence>
<dbReference type="Pfam" id="PF00394">
    <property type="entry name" value="Cu-oxidase"/>
    <property type="match status" value="1"/>
</dbReference>
<dbReference type="InterPro" id="IPR011706">
    <property type="entry name" value="Cu-oxidase_C"/>
</dbReference>
<evidence type="ECO:0000256" key="5">
    <source>
        <dbReference type="SAM" id="SignalP"/>
    </source>
</evidence>
<feature type="chain" id="PRO_5041634046" evidence="5">
    <location>
        <begin position="20"/>
        <end position="698"/>
    </location>
</feature>
<keyword evidence="10" id="KW-1185">Reference proteome</keyword>
<dbReference type="PROSITE" id="PS00080">
    <property type="entry name" value="MULTICOPPER_OXIDASE2"/>
    <property type="match status" value="1"/>
</dbReference>
<dbReference type="PROSITE" id="PS00079">
    <property type="entry name" value="MULTICOPPER_OXIDASE1"/>
    <property type="match status" value="2"/>
</dbReference>
<evidence type="ECO:0000256" key="1">
    <source>
        <dbReference type="ARBA" id="ARBA00010609"/>
    </source>
</evidence>
<evidence type="ECO:0000259" key="8">
    <source>
        <dbReference type="Pfam" id="PF07732"/>
    </source>
</evidence>
<reference evidence="9" key="1">
    <citation type="submission" date="2019-08" db="EMBL/GenBank/DDBJ databases">
        <title>The improved chromosome-level genome for the pearl oyster Pinctada fucata martensii using PacBio sequencing and Hi-C.</title>
        <authorList>
            <person name="Zheng Z."/>
        </authorList>
    </citation>
    <scope>NUCLEOTIDE SEQUENCE</scope>
    <source>
        <strain evidence="9">ZZ-2019</strain>
        <tissue evidence="9">Adductor muscle</tissue>
    </source>
</reference>
<dbReference type="AlphaFoldDB" id="A0AA89C6Q4"/>